<protein>
    <recommendedName>
        <fullName evidence="4">DUF192 domain-containing protein</fullName>
    </recommendedName>
</protein>
<keyword evidence="3" id="KW-1185">Reference proteome</keyword>
<dbReference type="EMBL" id="NWUF01000015">
    <property type="protein sequence ID" value="PCE41387.1"/>
    <property type="molecule type" value="Genomic_DNA"/>
</dbReference>
<dbReference type="OrthoDB" id="9808290at2"/>
<dbReference type="AlphaFoldDB" id="A0A2A4FT77"/>
<dbReference type="PANTHER" id="PTHR37953:SF1">
    <property type="entry name" value="UPF0127 PROTEIN MJ1496"/>
    <property type="match status" value="1"/>
</dbReference>
<dbReference type="PROSITE" id="PS51257">
    <property type="entry name" value="PROKAR_LIPOPROTEIN"/>
    <property type="match status" value="1"/>
</dbReference>
<evidence type="ECO:0000313" key="2">
    <source>
        <dbReference type="EMBL" id="PCE41387.1"/>
    </source>
</evidence>
<name>A0A2A4FT77_9SPHN</name>
<gene>
    <name evidence="2" type="ORF">COO09_15050</name>
</gene>
<proteinExistence type="predicted"/>
<evidence type="ECO:0000256" key="1">
    <source>
        <dbReference type="SAM" id="SignalP"/>
    </source>
</evidence>
<dbReference type="Proteomes" id="UP000218934">
    <property type="component" value="Unassembled WGS sequence"/>
</dbReference>
<accession>A0A2A4FT77</accession>
<dbReference type="InterPro" id="IPR038695">
    <property type="entry name" value="Saro_0823-like_sf"/>
</dbReference>
<dbReference type="RefSeq" id="WP_066968917.1">
    <property type="nucleotide sequence ID" value="NZ_CP023449.1"/>
</dbReference>
<organism evidence="2 3">
    <name type="scientific">Rhizorhabdus dicambivorans</name>
    <dbReference type="NCBI Taxonomy" id="1850238"/>
    <lineage>
        <taxon>Bacteria</taxon>
        <taxon>Pseudomonadati</taxon>
        <taxon>Pseudomonadota</taxon>
        <taxon>Alphaproteobacteria</taxon>
        <taxon>Sphingomonadales</taxon>
        <taxon>Sphingomonadaceae</taxon>
        <taxon>Rhizorhabdus</taxon>
    </lineage>
</organism>
<dbReference type="Gene3D" id="2.60.120.1140">
    <property type="entry name" value="Protein of unknown function DUF192"/>
    <property type="match status" value="1"/>
</dbReference>
<keyword evidence="1" id="KW-0732">Signal</keyword>
<feature type="chain" id="PRO_5013217924" description="DUF192 domain-containing protein" evidence="1">
    <location>
        <begin position="29"/>
        <end position="160"/>
    </location>
</feature>
<dbReference type="PANTHER" id="PTHR37953">
    <property type="entry name" value="UPF0127 PROTEIN MJ1496"/>
    <property type="match status" value="1"/>
</dbReference>
<evidence type="ECO:0008006" key="4">
    <source>
        <dbReference type="Google" id="ProtNLM"/>
    </source>
</evidence>
<dbReference type="InterPro" id="IPR003795">
    <property type="entry name" value="DUF192"/>
</dbReference>
<reference evidence="2 3" key="1">
    <citation type="submission" date="2017-09" db="EMBL/GenBank/DDBJ databases">
        <title>The Catabolism of 3,6-Dichlorosalicylic acid is Initiated by the Cytochrome P450 Monooxygenase DsmABC in Rhizorhabdus dicambivorans Ndbn-20.</title>
        <authorList>
            <person name="Na L."/>
        </authorList>
    </citation>
    <scope>NUCLEOTIDE SEQUENCE [LARGE SCALE GENOMIC DNA]</scope>
    <source>
        <strain evidence="2 3">Ndbn-20m</strain>
    </source>
</reference>
<dbReference type="KEGG" id="rdi:CMV14_03330"/>
<comment type="caution">
    <text evidence="2">The sequence shown here is derived from an EMBL/GenBank/DDBJ whole genome shotgun (WGS) entry which is preliminary data.</text>
</comment>
<sequence length="160" mass="16522">MIGAARLIGAAALLALAAGGCAPTQANSANGETGREAATVPLTIRTARGPIVYKVEVARTPQEQAKGLMYRTSLPGRGGMIFPMTPPRFASFWMKNTYIPLDMIFIRADGTIARIAANTVPENLTPVDSGEPVAAVLEIVGGGAAANGIAEGDRVEWAGS</sequence>
<feature type="signal peptide" evidence="1">
    <location>
        <begin position="1"/>
        <end position="28"/>
    </location>
</feature>
<dbReference type="Pfam" id="PF02643">
    <property type="entry name" value="DUF192"/>
    <property type="match status" value="1"/>
</dbReference>
<evidence type="ECO:0000313" key="3">
    <source>
        <dbReference type="Proteomes" id="UP000218934"/>
    </source>
</evidence>